<feature type="coiled-coil region" evidence="1">
    <location>
        <begin position="113"/>
        <end position="140"/>
    </location>
</feature>
<evidence type="ECO:0000313" key="3">
    <source>
        <dbReference type="EMBL" id="SPO44195.1"/>
    </source>
</evidence>
<evidence type="ECO:0000313" key="4">
    <source>
        <dbReference type="Proteomes" id="UP000325008"/>
    </source>
</evidence>
<dbReference type="InterPro" id="IPR017136">
    <property type="entry name" value="UCP037205"/>
</dbReference>
<feature type="compositionally biased region" description="Low complexity" evidence="2">
    <location>
        <begin position="7"/>
        <end position="16"/>
    </location>
</feature>
<feature type="region of interest" description="Disordered" evidence="2">
    <location>
        <begin position="1"/>
        <end position="27"/>
    </location>
</feature>
<name>A0A5C3FK92_PSEA2</name>
<dbReference type="AlphaFoldDB" id="A0A5C3FK92"/>
<evidence type="ECO:0000256" key="1">
    <source>
        <dbReference type="SAM" id="Coils"/>
    </source>
</evidence>
<comment type="caution">
    <text evidence="3">The sequence shown here is derived from an EMBL/GenBank/DDBJ whole genome shotgun (WGS) entry which is preliminary data.</text>
</comment>
<keyword evidence="4" id="KW-1185">Reference proteome</keyword>
<protein>
    <submittedName>
        <fullName evidence="3">Uncharacterized protein</fullName>
    </submittedName>
</protein>
<sequence>MAKKSARALAAAEASRTPPTQPPSKVSVNDLSARSCLTCGRVITPRAKWASDWSSIKYCSDRCQSSRPGKLVARFNHSEKDAALARYDGCTVSDDAMHVDVELWVESVLLDVARRKEATLDDVQQQILVLLKEAEVLQESNHAEEREADSDGQDAEGAKGREDEQRHPLWKALDSAPGLRERIRRAARRLALGINHDSNPAQTTITTTESGRIELLQAGKALRTVEDLSFAKGTLTVRRKS</sequence>
<dbReference type="EMBL" id="OOIQ01000003">
    <property type="protein sequence ID" value="SPO44195.1"/>
    <property type="molecule type" value="Genomic_DNA"/>
</dbReference>
<accession>A0A5C3FK92</accession>
<dbReference type="Pfam" id="PF10013">
    <property type="entry name" value="DUF2256"/>
    <property type="match status" value="1"/>
</dbReference>
<proteinExistence type="predicted"/>
<dbReference type="PANTHER" id="PTHR37463">
    <property type="entry name" value="GSL3115 PROTEIN"/>
    <property type="match status" value="1"/>
</dbReference>
<evidence type="ECO:0000256" key="2">
    <source>
        <dbReference type="SAM" id="MobiDB-lite"/>
    </source>
</evidence>
<feature type="region of interest" description="Disordered" evidence="2">
    <location>
        <begin position="140"/>
        <end position="172"/>
    </location>
</feature>
<gene>
    <name evidence="3" type="ORF">PSANT_01880</name>
</gene>
<dbReference type="PANTHER" id="PTHR37463:SF1">
    <property type="entry name" value="DUF2256 DOMAIN-CONTAINING PROTEIN"/>
    <property type="match status" value="1"/>
</dbReference>
<feature type="compositionally biased region" description="Basic and acidic residues" evidence="2">
    <location>
        <begin position="156"/>
        <end position="167"/>
    </location>
</feature>
<keyword evidence="1" id="KW-0175">Coiled coil</keyword>
<reference evidence="3" key="1">
    <citation type="submission" date="2018-03" db="EMBL/GenBank/DDBJ databases">
        <authorList>
            <person name="Guldener U."/>
        </authorList>
    </citation>
    <scope>NUCLEOTIDE SEQUENCE [LARGE SCALE GENOMIC DNA]</scope>
    <source>
        <strain evidence="3">ATCC34888</strain>
    </source>
</reference>
<dbReference type="OrthoDB" id="537467at2759"/>
<organism evidence="3 4">
    <name type="scientific">Pseudozyma antarctica</name>
    <name type="common">Yeast</name>
    <name type="synonym">Candida antarctica</name>
    <dbReference type="NCBI Taxonomy" id="84753"/>
    <lineage>
        <taxon>Eukaryota</taxon>
        <taxon>Fungi</taxon>
        <taxon>Dikarya</taxon>
        <taxon>Basidiomycota</taxon>
        <taxon>Ustilaginomycotina</taxon>
        <taxon>Ustilaginomycetes</taxon>
        <taxon>Ustilaginales</taxon>
        <taxon>Ustilaginaceae</taxon>
        <taxon>Moesziomyces</taxon>
    </lineage>
</organism>
<dbReference type="Proteomes" id="UP000325008">
    <property type="component" value="Unassembled WGS sequence"/>
</dbReference>